<dbReference type="KEGG" id="aym:YM304_13180"/>
<dbReference type="OrthoDB" id="200074at2"/>
<dbReference type="Gene3D" id="1.10.10.10">
    <property type="entry name" value="Winged helix-like DNA-binding domain superfamily/Winged helix DNA-binding domain"/>
    <property type="match status" value="1"/>
</dbReference>
<dbReference type="InterPro" id="IPR009057">
    <property type="entry name" value="Homeodomain-like_sf"/>
</dbReference>
<dbReference type="PANTHER" id="PTHR34849:SF3">
    <property type="entry name" value="SSR2962 PROTEIN"/>
    <property type="match status" value="1"/>
</dbReference>
<gene>
    <name evidence="1" type="ORF">YM304_13180</name>
</gene>
<dbReference type="RefSeq" id="WP_015440879.1">
    <property type="nucleotide sequence ID" value="NC_020520.1"/>
</dbReference>
<dbReference type="PANTHER" id="PTHR34849">
    <property type="entry name" value="SSL5025 PROTEIN"/>
    <property type="match status" value="1"/>
</dbReference>
<protein>
    <recommendedName>
        <fullName evidence="3">DUF433 domain-containing protein</fullName>
    </recommendedName>
</protein>
<dbReference type="AlphaFoldDB" id="A0A6C7E699"/>
<dbReference type="InterPro" id="IPR036388">
    <property type="entry name" value="WH-like_DNA-bd_sf"/>
</dbReference>
<dbReference type="Pfam" id="PF04255">
    <property type="entry name" value="DUF433"/>
    <property type="match status" value="1"/>
</dbReference>
<proteinExistence type="predicted"/>
<evidence type="ECO:0000313" key="2">
    <source>
        <dbReference type="Proteomes" id="UP000011863"/>
    </source>
</evidence>
<keyword evidence="2" id="KW-1185">Reference proteome</keyword>
<organism evidence="1 2">
    <name type="scientific">Ilumatobacter coccineus (strain NBRC 103263 / KCTC 29153 / YM16-304)</name>
    <dbReference type="NCBI Taxonomy" id="1313172"/>
    <lineage>
        <taxon>Bacteria</taxon>
        <taxon>Bacillati</taxon>
        <taxon>Actinomycetota</taxon>
        <taxon>Acidimicrobiia</taxon>
        <taxon>Acidimicrobiales</taxon>
        <taxon>Ilumatobacteraceae</taxon>
        <taxon>Ilumatobacter</taxon>
    </lineage>
</organism>
<dbReference type="InterPro" id="IPR007367">
    <property type="entry name" value="DUF433"/>
</dbReference>
<evidence type="ECO:0008006" key="3">
    <source>
        <dbReference type="Google" id="ProtNLM"/>
    </source>
</evidence>
<name>A0A6C7E699_ILUCY</name>
<dbReference type="SUPFAM" id="SSF46689">
    <property type="entry name" value="Homeodomain-like"/>
    <property type="match status" value="1"/>
</dbReference>
<evidence type="ECO:0000313" key="1">
    <source>
        <dbReference type="EMBL" id="BAN01632.1"/>
    </source>
</evidence>
<dbReference type="Proteomes" id="UP000011863">
    <property type="component" value="Chromosome"/>
</dbReference>
<sequence length="77" mass="8245">MSLLERITVDPDVCHGAPTVRGLRYPVEMLVGLLASGMSVDEVLADYADLERNDVLAALEYAALVTRTRSSVPISAA</sequence>
<accession>A0A6C7E699</accession>
<dbReference type="EMBL" id="AP012057">
    <property type="protein sequence ID" value="BAN01632.1"/>
    <property type="molecule type" value="Genomic_DNA"/>
</dbReference>
<reference evidence="1 2" key="1">
    <citation type="journal article" date="2013" name="Int. J. Syst. Evol. Microbiol.">
        <title>Ilumatobacter nonamiense sp. nov. and Ilumatobacter coccineum sp. nov., isolated from seashore sand.</title>
        <authorList>
            <person name="Matsumoto A."/>
            <person name="Kasai H."/>
            <person name="Matsuo Y."/>
            <person name="Shizuri Y."/>
            <person name="Ichikawa N."/>
            <person name="Fujita N."/>
            <person name="Omura S."/>
            <person name="Takahashi Y."/>
        </authorList>
    </citation>
    <scope>NUCLEOTIDE SEQUENCE [LARGE SCALE GENOMIC DNA]</scope>
    <source>
        <strain evidence="2">NBRC 103263 / KCTC 29153 / YM16-304</strain>
    </source>
</reference>